<evidence type="ECO:0000313" key="4">
    <source>
        <dbReference type="WBParaSite" id="TCLT_0000143401-mRNA-1"/>
    </source>
</evidence>
<reference evidence="2 3" key="2">
    <citation type="submission" date="2018-11" db="EMBL/GenBank/DDBJ databases">
        <authorList>
            <consortium name="Pathogen Informatics"/>
        </authorList>
    </citation>
    <scope>NUCLEOTIDE SEQUENCE [LARGE SCALE GENOMIC DNA]</scope>
</reference>
<evidence type="ECO:0000313" key="3">
    <source>
        <dbReference type="Proteomes" id="UP000276776"/>
    </source>
</evidence>
<feature type="compositionally biased region" description="Basic and acidic residues" evidence="1">
    <location>
        <begin position="16"/>
        <end position="25"/>
    </location>
</feature>
<sequence>MVRKHANRRIHTHAHAHTDTDKDTEVRGEEEIYFFYERCVLSRGKCCGSDVEKAVEFEMPPVTLFAAHIITSCFYVM</sequence>
<dbReference type="AlphaFoldDB" id="A0A0N5CMP9"/>
<evidence type="ECO:0000256" key="1">
    <source>
        <dbReference type="SAM" id="MobiDB-lite"/>
    </source>
</evidence>
<feature type="region of interest" description="Disordered" evidence="1">
    <location>
        <begin position="1"/>
        <end position="25"/>
    </location>
</feature>
<gene>
    <name evidence="2" type="ORF">TCLT_LOCUS1435</name>
</gene>
<protein>
    <submittedName>
        <fullName evidence="2 4">Uncharacterized protein</fullName>
    </submittedName>
</protein>
<feature type="compositionally biased region" description="Basic residues" evidence="1">
    <location>
        <begin position="1"/>
        <end position="15"/>
    </location>
</feature>
<accession>A0A0N5CMP9</accession>
<proteinExistence type="predicted"/>
<dbReference type="Proteomes" id="UP000276776">
    <property type="component" value="Unassembled WGS sequence"/>
</dbReference>
<organism evidence="4">
    <name type="scientific">Thelazia callipaeda</name>
    <name type="common">Oriental eyeworm</name>
    <name type="synonym">Parasitic nematode</name>
    <dbReference type="NCBI Taxonomy" id="103827"/>
    <lineage>
        <taxon>Eukaryota</taxon>
        <taxon>Metazoa</taxon>
        <taxon>Ecdysozoa</taxon>
        <taxon>Nematoda</taxon>
        <taxon>Chromadorea</taxon>
        <taxon>Rhabditida</taxon>
        <taxon>Spirurina</taxon>
        <taxon>Spiruromorpha</taxon>
        <taxon>Thelazioidea</taxon>
        <taxon>Thelaziidae</taxon>
        <taxon>Thelazia</taxon>
    </lineage>
</organism>
<name>A0A0N5CMP9_THECL</name>
<dbReference type="EMBL" id="UYYF01000185">
    <property type="protein sequence ID" value="VDM96871.1"/>
    <property type="molecule type" value="Genomic_DNA"/>
</dbReference>
<reference evidence="4" key="1">
    <citation type="submission" date="2017-02" db="UniProtKB">
        <authorList>
            <consortium name="WormBaseParasite"/>
        </authorList>
    </citation>
    <scope>IDENTIFICATION</scope>
</reference>
<keyword evidence="3" id="KW-1185">Reference proteome</keyword>
<dbReference type="WBParaSite" id="TCLT_0000143401-mRNA-1">
    <property type="protein sequence ID" value="TCLT_0000143401-mRNA-1"/>
    <property type="gene ID" value="TCLT_0000143401"/>
</dbReference>
<evidence type="ECO:0000313" key="2">
    <source>
        <dbReference type="EMBL" id="VDM96871.1"/>
    </source>
</evidence>